<dbReference type="EMBL" id="JAPFFF010000013">
    <property type="protein sequence ID" value="KAK8871463.1"/>
    <property type="molecule type" value="Genomic_DNA"/>
</dbReference>
<reference evidence="2 3" key="1">
    <citation type="submission" date="2024-04" db="EMBL/GenBank/DDBJ databases">
        <title>Tritrichomonas musculus Genome.</title>
        <authorList>
            <person name="Alves-Ferreira E."/>
            <person name="Grigg M."/>
            <person name="Lorenzi H."/>
            <person name="Galac M."/>
        </authorList>
    </citation>
    <scope>NUCLEOTIDE SEQUENCE [LARGE SCALE GENOMIC DNA]</scope>
    <source>
        <strain evidence="2 3">EAF2021</strain>
    </source>
</reference>
<dbReference type="Proteomes" id="UP001470230">
    <property type="component" value="Unassembled WGS sequence"/>
</dbReference>
<dbReference type="PRINTS" id="PR00391">
    <property type="entry name" value="PITRANSFER"/>
</dbReference>
<dbReference type="PANTHER" id="PTHR10658:SF11">
    <property type="entry name" value="VIBRATOR, ISOFORM B"/>
    <property type="match status" value="1"/>
</dbReference>
<proteinExistence type="predicted"/>
<dbReference type="Pfam" id="PF02121">
    <property type="entry name" value="IP_trans"/>
    <property type="match status" value="1"/>
</dbReference>
<accession>A0ABR2J1W6</accession>
<dbReference type="InterPro" id="IPR001666">
    <property type="entry name" value="PI_transfer"/>
</dbReference>
<gene>
    <name evidence="2" type="ORF">M9Y10_007192</name>
</gene>
<dbReference type="InterPro" id="IPR055261">
    <property type="entry name" value="PI_transfer_N"/>
</dbReference>
<comment type="caution">
    <text evidence="2">The sequence shown here is derived from an EMBL/GenBank/DDBJ whole genome shotgun (WGS) entry which is preliminary data.</text>
</comment>
<feature type="domain" description="Phosphatidylinositol transfer protein N-terminal" evidence="1">
    <location>
        <begin position="1"/>
        <end position="256"/>
    </location>
</feature>
<protein>
    <recommendedName>
        <fullName evidence="1">Phosphatidylinositol transfer protein N-terminal domain-containing protein</fullName>
    </recommendedName>
</protein>
<keyword evidence="3" id="KW-1185">Reference proteome</keyword>
<evidence type="ECO:0000259" key="1">
    <source>
        <dbReference type="Pfam" id="PF02121"/>
    </source>
</evidence>
<evidence type="ECO:0000313" key="2">
    <source>
        <dbReference type="EMBL" id="KAK8871463.1"/>
    </source>
</evidence>
<evidence type="ECO:0000313" key="3">
    <source>
        <dbReference type="Proteomes" id="UP001470230"/>
    </source>
</evidence>
<name>A0ABR2J1W6_9EUKA</name>
<dbReference type="SUPFAM" id="SSF55961">
    <property type="entry name" value="Bet v1-like"/>
    <property type="match status" value="1"/>
</dbReference>
<dbReference type="PANTHER" id="PTHR10658">
    <property type="entry name" value="PHOSPHATIDYLINOSITOL TRANSFER PROTEIN"/>
    <property type="match status" value="1"/>
</dbReference>
<dbReference type="InterPro" id="IPR023393">
    <property type="entry name" value="START-like_dom_sf"/>
</dbReference>
<dbReference type="Gene3D" id="3.30.530.20">
    <property type="match status" value="1"/>
</dbReference>
<organism evidence="2 3">
    <name type="scientific">Tritrichomonas musculus</name>
    <dbReference type="NCBI Taxonomy" id="1915356"/>
    <lineage>
        <taxon>Eukaryota</taxon>
        <taxon>Metamonada</taxon>
        <taxon>Parabasalia</taxon>
        <taxon>Tritrichomonadida</taxon>
        <taxon>Tritrichomonadidae</taxon>
        <taxon>Tritrichomonas</taxon>
    </lineage>
</organism>
<sequence length="266" mass="31133">MKIIEYRIFVPMKLQYCQAASDYSVTRQMKEYTGGGDGFEIVETQNYVENGLPGHYVYRIFHCKNKIPSAIRWFVPEKYAHIHEHDHSAFPHYEGKYVIPAMGDDFILQTVTNHIEYEKGKDIPDNLNQWTDDEMKQREVYYLDILDGPSSKGNELDLHGFSCPEIEMSELVSPSKKANDQEIPNWVSNYDGPITLIIKTVKFNFKWYGAQTLVEKFAGNVWYQVYLDSHRSMIKWAPEWCNLSKDEIYGLEDEAKDQLKENKFDV</sequence>